<dbReference type="NCBIfam" id="NF009280">
    <property type="entry name" value="PRK12640.1"/>
    <property type="match status" value="1"/>
</dbReference>
<keyword evidence="10" id="KW-1185">Reference proteome</keyword>
<dbReference type="NCBIfam" id="TIGR03506">
    <property type="entry name" value="FlgEFG_subfam"/>
    <property type="match status" value="1"/>
</dbReference>
<accession>A0A075NXB6</accession>
<dbReference type="PATRIC" id="fig|589873.4.peg.1083"/>
<evidence type="ECO:0000256" key="5">
    <source>
        <dbReference type="ARBA" id="ARBA00040228"/>
    </source>
</evidence>
<evidence type="ECO:0000256" key="4">
    <source>
        <dbReference type="ARBA" id="ARBA00038560"/>
    </source>
</evidence>
<keyword evidence="3 6" id="KW-0975">Bacterial flagellum</keyword>
<dbReference type="RefSeq" id="WP_044056307.1">
    <property type="nucleotide sequence ID" value="NZ_CAJXAX010000007.1"/>
</dbReference>
<dbReference type="SUPFAM" id="SSF117143">
    <property type="entry name" value="Flagellar hook protein flgE"/>
    <property type="match status" value="1"/>
</dbReference>
<protein>
    <recommendedName>
        <fullName evidence="5 6">Flagellar basal-body rod protein FlgF</fullName>
    </recommendedName>
</protein>
<dbReference type="InterPro" id="IPR037925">
    <property type="entry name" value="FlgE/F/G-like"/>
</dbReference>
<comment type="subcellular location">
    <subcellularLocation>
        <location evidence="1 6">Bacterial flagellum basal body</location>
    </subcellularLocation>
</comment>
<dbReference type="EMBL" id="CP008849">
    <property type="protein sequence ID" value="AIF98108.1"/>
    <property type="molecule type" value="Genomic_DNA"/>
</dbReference>
<organism evidence="9 10">
    <name type="scientific">Alteromonas australica</name>
    <dbReference type="NCBI Taxonomy" id="589873"/>
    <lineage>
        <taxon>Bacteria</taxon>
        <taxon>Pseudomonadati</taxon>
        <taxon>Pseudomonadota</taxon>
        <taxon>Gammaproteobacteria</taxon>
        <taxon>Alteromonadales</taxon>
        <taxon>Alteromonadaceae</taxon>
        <taxon>Alteromonas/Salinimonas group</taxon>
        <taxon>Alteromonas</taxon>
    </lineage>
</organism>
<dbReference type="eggNOG" id="COG4787">
    <property type="taxonomic scope" value="Bacteria"/>
</dbReference>
<comment type="subunit">
    <text evidence="4 6">The basal body constitutes a major portion of the flagellar organelle and consists of five rings (E,L,P,S, and M) mounted on a central rod. The rod consists of about 26 subunits of FlgG in the distal portion, and FlgB, FlgC and FlgF are thought to build up the proximal portion of the rod with about 6 subunits each.</text>
</comment>
<dbReference type="InterPro" id="IPR020013">
    <property type="entry name" value="Flagellar_FlgE/F/G"/>
</dbReference>
<proteinExistence type="inferred from homology"/>
<feature type="domain" description="Flagellar hook protein FlgE/F/G-like D1" evidence="8">
    <location>
        <begin position="81"/>
        <end position="146"/>
    </location>
</feature>
<keyword evidence="9" id="KW-0966">Cell projection</keyword>
<comment type="similarity">
    <text evidence="2 6">Belongs to the flagella basal body rod proteins family.</text>
</comment>
<evidence type="ECO:0000256" key="2">
    <source>
        <dbReference type="ARBA" id="ARBA00009677"/>
    </source>
</evidence>
<evidence type="ECO:0000256" key="1">
    <source>
        <dbReference type="ARBA" id="ARBA00004117"/>
    </source>
</evidence>
<dbReference type="GO" id="GO:0030694">
    <property type="term" value="C:bacterial-type flagellum basal body, rod"/>
    <property type="evidence" value="ECO:0007669"/>
    <property type="project" value="UniProtKB-UniRule"/>
</dbReference>
<dbReference type="Pfam" id="PF22692">
    <property type="entry name" value="LlgE_F_G_D1"/>
    <property type="match status" value="1"/>
</dbReference>
<gene>
    <name evidence="9" type="ORF">EP13_04995</name>
</gene>
<keyword evidence="9" id="KW-0282">Flagellum</keyword>
<dbReference type="KEGG" id="aal:EP13_04995"/>
<evidence type="ECO:0000259" key="7">
    <source>
        <dbReference type="Pfam" id="PF06429"/>
    </source>
</evidence>
<evidence type="ECO:0000256" key="3">
    <source>
        <dbReference type="ARBA" id="ARBA00023143"/>
    </source>
</evidence>
<keyword evidence="9" id="KW-0969">Cilium</keyword>
<evidence type="ECO:0000259" key="8">
    <source>
        <dbReference type="Pfam" id="PF22692"/>
    </source>
</evidence>
<name>A0A075NXB6_9ALTE</name>
<dbReference type="PANTHER" id="PTHR30435">
    <property type="entry name" value="FLAGELLAR PROTEIN"/>
    <property type="match status" value="1"/>
</dbReference>
<dbReference type="PANTHER" id="PTHR30435:SF18">
    <property type="entry name" value="FLAGELLAR BASAL-BODY ROD PROTEIN FLGF"/>
    <property type="match status" value="1"/>
</dbReference>
<dbReference type="Proteomes" id="UP000056090">
    <property type="component" value="Chromosome"/>
</dbReference>
<dbReference type="InterPro" id="IPR053967">
    <property type="entry name" value="LlgE_F_G-like_D1"/>
</dbReference>
<evidence type="ECO:0000313" key="9">
    <source>
        <dbReference type="EMBL" id="AIF98108.1"/>
    </source>
</evidence>
<dbReference type="OrthoDB" id="9804559at2"/>
<dbReference type="GeneID" id="78254286"/>
<dbReference type="GO" id="GO:0071978">
    <property type="term" value="P:bacterial-type flagellum-dependent swarming motility"/>
    <property type="evidence" value="ECO:0007669"/>
    <property type="project" value="TreeGrafter"/>
</dbReference>
<dbReference type="KEGG" id="aaus:EP12_05015"/>
<reference evidence="9 10" key="1">
    <citation type="submission" date="2014-06" db="EMBL/GenBank/DDBJ databases">
        <title>Genomes of Alteromonas australica, a world apart.</title>
        <authorList>
            <person name="Gonzaga A."/>
            <person name="Lopez-Perez M."/>
            <person name="Rodriguez-Valera F."/>
        </authorList>
    </citation>
    <scope>NUCLEOTIDE SEQUENCE [LARGE SCALE GENOMIC DNA]</scope>
    <source>
        <strain evidence="9 10">H 17</strain>
    </source>
</reference>
<evidence type="ECO:0000256" key="6">
    <source>
        <dbReference type="RuleBase" id="RU362116"/>
    </source>
</evidence>
<feature type="domain" description="Flagellar basal-body/hook protein C-terminal" evidence="7">
    <location>
        <begin position="198"/>
        <end position="243"/>
    </location>
</feature>
<dbReference type="Pfam" id="PF06429">
    <property type="entry name" value="Flg_bbr_C"/>
    <property type="match status" value="1"/>
</dbReference>
<evidence type="ECO:0000313" key="10">
    <source>
        <dbReference type="Proteomes" id="UP000056090"/>
    </source>
</evidence>
<dbReference type="InterPro" id="IPR010930">
    <property type="entry name" value="Flg_bb/hook_C_dom"/>
</dbReference>
<dbReference type="AlphaFoldDB" id="A0A075NXB6"/>
<sequence>MDKLLYIAASGASQDLLGTGIRANNLANAQTTGFRAQLEQARAMPAYGEGLPTRVFSMTESPSNNYESGPMIQTGRDLDVAIQGDGWFAVQDENGQEAYSRDGNFKLGDDGILTDIHDRVVLGDNGPIFLPVPLDNLNIAADGTLSMRQLGAPANVIEDIGRLKLVSPNYADMERGTDGLFRMEDGTLAPANANVKVMSGMLEGSNVNAVEEMVDMINLQRHYELQVKVMKQAEELDTRGNTLLRIL</sequence>